<dbReference type="Pfam" id="PF00378">
    <property type="entry name" value="ECH_1"/>
    <property type="match status" value="1"/>
</dbReference>
<organism evidence="3 4">
    <name type="scientific">Brooklawnia cerclae</name>
    <dbReference type="NCBI Taxonomy" id="349934"/>
    <lineage>
        <taxon>Bacteria</taxon>
        <taxon>Bacillati</taxon>
        <taxon>Actinomycetota</taxon>
        <taxon>Actinomycetes</taxon>
        <taxon>Propionibacteriales</taxon>
        <taxon>Propionibacteriaceae</taxon>
        <taxon>Brooklawnia</taxon>
    </lineage>
</organism>
<gene>
    <name evidence="3" type="ORF">FB473_001665</name>
</gene>
<dbReference type="EMBL" id="JAAMOZ010000001">
    <property type="protein sequence ID" value="NIH57020.1"/>
    <property type="molecule type" value="Genomic_DNA"/>
</dbReference>
<comment type="similarity">
    <text evidence="1 2">Belongs to the enoyl-CoA hydratase/isomerase family.</text>
</comment>
<dbReference type="InterPro" id="IPR018376">
    <property type="entry name" value="Enoyl-CoA_hyd/isom_CS"/>
</dbReference>
<dbReference type="SUPFAM" id="SSF52096">
    <property type="entry name" value="ClpP/crotonase"/>
    <property type="match status" value="1"/>
</dbReference>
<dbReference type="RefSeq" id="WP_167166400.1">
    <property type="nucleotide sequence ID" value="NZ_BAAAOO010000015.1"/>
</dbReference>
<evidence type="ECO:0000313" key="3">
    <source>
        <dbReference type="EMBL" id="NIH57020.1"/>
    </source>
</evidence>
<dbReference type="GO" id="GO:0016829">
    <property type="term" value="F:lyase activity"/>
    <property type="evidence" value="ECO:0007669"/>
    <property type="project" value="UniProtKB-KW"/>
</dbReference>
<dbReference type="InterPro" id="IPR029045">
    <property type="entry name" value="ClpP/crotonase-like_dom_sf"/>
</dbReference>
<name>A0ABX0SF52_9ACTN</name>
<proteinExistence type="inferred from homology"/>
<evidence type="ECO:0000256" key="2">
    <source>
        <dbReference type="RuleBase" id="RU003707"/>
    </source>
</evidence>
<protein>
    <submittedName>
        <fullName evidence="3">E-phenylitaconyl-CoA hydratase</fullName>
        <ecNumber evidence="3">4.2.1.-</ecNumber>
    </submittedName>
</protein>
<reference evidence="3 4" key="1">
    <citation type="submission" date="2020-02" db="EMBL/GenBank/DDBJ databases">
        <title>Sequencing the genomes of 1000 actinobacteria strains.</title>
        <authorList>
            <person name="Klenk H.-P."/>
        </authorList>
    </citation>
    <scope>NUCLEOTIDE SEQUENCE [LARGE SCALE GENOMIC DNA]</scope>
    <source>
        <strain evidence="3 4">DSM 19609</strain>
    </source>
</reference>
<dbReference type="EC" id="4.2.1.-" evidence="3"/>
<accession>A0ABX0SF52</accession>
<dbReference type="PROSITE" id="PS00166">
    <property type="entry name" value="ENOYL_COA_HYDRATASE"/>
    <property type="match status" value="1"/>
</dbReference>
<dbReference type="PANTHER" id="PTHR11941">
    <property type="entry name" value="ENOYL-COA HYDRATASE-RELATED"/>
    <property type="match status" value="1"/>
</dbReference>
<dbReference type="InterPro" id="IPR001753">
    <property type="entry name" value="Enoyl-CoA_hydra/iso"/>
</dbReference>
<dbReference type="CDD" id="cd06558">
    <property type="entry name" value="crotonase-like"/>
    <property type="match status" value="1"/>
</dbReference>
<keyword evidence="3" id="KW-0456">Lyase</keyword>
<dbReference type="Gene3D" id="3.90.226.10">
    <property type="entry name" value="2-enoyl-CoA Hydratase, Chain A, domain 1"/>
    <property type="match status" value="1"/>
</dbReference>
<sequence>MPSTGRKRKPEMISTTSTSHVLSIEIDNPGSLNAISASDFHDLAEIWESYAQDSQARCAVISGSGSRAFSVGANVKEFQGDRSPDAFWHNPSRGYGHNLEDGRALWKPVISAIDGYCLGGGLVLALGTDIRIATRRSSFGLPEVKIGTNTVTGASLLAREIGPSRAARIALVGDRIDADTAYDWGLVTELVDGEHDEVLARAHQLADLIAANGPRAVQATKEVIRRSADMDFRDVLALGESLREIVSASGEFEEGVAAFVEKREPHFR</sequence>
<evidence type="ECO:0000313" key="4">
    <source>
        <dbReference type="Proteomes" id="UP000749311"/>
    </source>
</evidence>
<dbReference type="PANTHER" id="PTHR11941:SF54">
    <property type="entry name" value="ENOYL-COA HYDRATASE, MITOCHONDRIAL"/>
    <property type="match status" value="1"/>
</dbReference>
<keyword evidence="4" id="KW-1185">Reference proteome</keyword>
<evidence type="ECO:0000256" key="1">
    <source>
        <dbReference type="ARBA" id="ARBA00005254"/>
    </source>
</evidence>
<comment type="caution">
    <text evidence="3">The sequence shown here is derived from an EMBL/GenBank/DDBJ whole genome shotgun (WGS) entry which is preliminary data.</text>
</comment>
<dbReference type="Proteomes" id="UP000749311">
    <property type="component" value="Unassembled WGS sequence"/>
</dbReference>